<dbReference type="PROSITE" id="PS51257">
    <property type="entry name" value="PROKAR_LIPOPROTEIN"/>
    <property type="match status" value="1"/>
</dbReference>
<evidence type="ECO:0000256" key="1">
    <source>
        <dbReference type="SAM" id="SignalP"/>
    </source>
</evidence>
<accession>A0A1B8NVM7</accession>
<dbReference type="PATRIC" id="fig|2746.7.peg.3168"/>
<dbReference type="Proteomes" id="UP000092504">
    <property type="component" value="Unassembled WGS sequence"/>
</dbReference>
<keyword evidence="1" id="KW-0732">Signal</keyword>
<dbReference type="RefSeq" id="WP_065241399.1">
    <property type="nucleotide sequence ID" value="NZ_JANIAS020000014.1"/>
</dbReference>
<dbReference type="InterPro" id="IPR005619">
    <property type="entry name" value="Uncharacterised_YajG"/>
</dbReference>
<comment type="caution">
    <text evidence="2">The sequence shown here is derived from an EMBL/GenBank/DDBJ whole genome shotgun (WGS) entry which is preliminary data.</text>
</comment>
<gene>
    <name evidence="2" type="ORF">A8U91_03081</name>
</gene>
<sequence length="196" mass="21463">MQRRRFLKLTALMLTLTWLAGCSSPQYLQPTPERTATVPHIGQGQAVTVSVEDGRDSPQIGTRSGNAMSTSVITVEAEPLMPKLQAEAERALRDMGFQPTREAAQGRPRLTLTLQRLAYGSGQSQPLIDEARLESVLVAKAENDGATYTGTYTSRRTQGYAVRPGFEANTNMVAELLSDGLNRVFKDPELGHFLAR</sequence>
<evidence type="ECO:0000313" key="2">
    <source>
        <dbReference type="EMBL" id="OBX34037.1"/>
    </source>
</evidence>
<feature type="signal peptide" evidence="1">
    <location>
        <begin position="1"/>
        <end position="20"/>
    </location>
</feature>
<protein>
    <recommendedName>
        <fullName evidence="4">Lipoprotein</fullName>
    </recommendedName>
</protein>
<evidence type="ECO:0000313" key="3">
    <source>
        <dbReference type="Proteomes" id="UP000092504"/>
    </source>
</evidence>
<feature type="chain" id="PRO_5008611120" description="Lipoprotein" evidence="1">
    <location>
        <begin position="21"/>
        <end position="196"/>
    </location>
</feature>
<organism evidence="2 3">
    <name type="scientific">Halomonas elongata</name>
    <dbReference type="NCBI Taxonomy" id="2746"/>
    <lineage>
        <taxon>Bacteria</taxon>
        <taxon>Pseudomonadati</taxon>
        <taxon>Pseudomonadota</taxon>
        <taxon>Gammaproteobacteria</taxon>
        <taxon>Oceanospirillales</taxon>
        <taxon>Halomonadaceae</taxon>
        <taxon>Halomonas</taxon>
    </lineage>
</organism>
<dbReference type="EMBL" id="MAJD01000002">
    <property type="protein sequence ID" value="OBX34037.1"/>
    <property type="molecule type" value="Genomic_DNA"/>
</dbReference>
<evidence type="ECO:0008006" key="4">
    <source>
        <dbReference type="Google" id="ProtNLM"/>
    </source>
</evidence>
<dbReference type="Pfam" id="PF03923">
    <property type="entry name" value="Lipoprotein_16"/>
    <property type="match status" value="1"/>
</dbReference>
<name>A0A1B8NVM7_HALEL</name>
<proteinExistence type="predicted"/>
<reference evidence="2 3" key="1">
    <citation type="submission" date="2016-06" db="EMBL/GenBank/DDBJ databases">
        <title>Genome sequence of halotolerant plant growth promoting strain of Halomonas elongata HEK1 isolated from salterns of Rann of Kutch, Gujarat, India.</title>
        <authorList>
            <person name="Gaba S."/>
            <person name="Singh R.N."/>
            <person name="Abrol S."/>
            <person name="Kaushik R."/>
            <person name="Saxena A.K."/>
        </authorList>
    </citation>
    <scope>NUCLEOTIDE SEQUENCE [LARGE SCALE GENOMIC DNA]</scope>
    <source>
        <strain evidence="2 3">HEK1</strain>
    </source>
</reference>
<dbReference type="AlphaFoldDB" id="A0A1B8NVM7"/>